<name>A0A846YH24_9NOCA</name>
<evidence type="ECO:0000256" key="3">
    <source>
        <dbReference type="ARBA" id="ARBA00012575"/>
    </source>
</evidence>
<accession>A0A846YH24</accession>
<keyword evidence="4 6" id="KW-0501">Molybdenum cofactor biosynthesis</keyword>
<gene>
    <name evidence="6 9" type="primary">moaC</name>
    <name evidence="9" type="ORF">HGA15_18490</name>
</gene>
<feature type="compositionally biased region" description="Low complexity" evidence="7">
    <location>
        <begin position="281"/>
        <end position="293"/>
    </location>
</feature>
<dbReference type="CDD" id="cd01420">
    <property type="entry name" value="MoaC_PE"/>
    <property type="match status" value="1"/>
</dbReference>
<dbReference type="PANTHER" id="PTHR43764:SF1">
    <property type="entry name" value="MOLYBDOPTERIN MOLYBDOTRANSFERASE"/>
    <property type="match status" value="1"/>
</dbReference>
<reference evidence="9 10" key="1">
    <citation type="submission" date="2020-04" db="EMBL/GenBank/DDBJ databases">
        <title>MicrobeNet Type strains.</title>
        <authorList>
            <person name="Nicholson A.C."/>
        </authorList>
    </citation>
    <scope>NUCLEOTIDE SEQUENCE [LARGE SCALE GENOMIC DNA]</scope>
    <source>
        <strain evidence="9 10">JCM 3332</strain>
    </source>
</reference>
<dbReference type="Gene3D" id="3.40.980.10">
    <property type="entry name" value="MoaB/Mog-like domain"/>
    <property type="match status" value="1"/>
</dbReference>
<dbReference type="InterPro" id="IPR008284">
    <property type="entry name" value="MoCF_biosynth_CS"/>
</dbReference>
<dbReference type="SUPFAM" id="SSF55040">
    <property type="entry name" value="Molybdenum cofactor biosynthesis protein C, MoaC"/>
    <property type="match status" value="1"/>
</dbReference>
<dbReference type="HAMAP" id="MF_01224_B">
    <property type="entry name" value="MoaC_B"/>
    <property type="match status" value="1"/>
</dbReference>
<dbReference type="SUPFAM" id="SSF53218">
    <property type="entry name" value="Molybdenum cofactor biosynthesis proteins"/>
    <property type="match status" value="1"/>
</dbReference>
<dbReference type="Gene3D" id="3.30.70.640">
    <property type="entry name" value="Molybdopterin cofactor biosynthesis C (MoaC) domain"/>
    <property type="match status" value="1"/>
</dbReference>
<sequence length="501" mass="49441">MSELSHVDSAGRARMVDVSAKADTTRIAVAAGELHTTPEVVALVRADDMPKADVLATARLAGIAAAKKTSELIPLCHQLALSSVKVEFGFTGSAITIEASAKTTGPTGVEMEALTAVAVAGLTLHDMVKAVDPAAVLNGVRLLTKEGGKRGHWTRPDAPLPAGAQPGTSAASGGDTAPAVTSPASTPDSGAGAHAEGGRSDVCAPDDEVRAAVPDVRERDSGSATQTPGAGGSHSNAPGRETHALDTRGDTHATIGETSQATAPGNDAHEGTAGSRSRVQPSGSSHTPSTSSDPHTRERVAGTTASDANGGAPAPGGTPARPSGGETAGTAVVVVASTGAAAGTRTDTTGPHLVSWLRGLGYSTGDPLVYADAEIADGLAEALRTAPDLVVTTGGTGAAPSDRTPEATAAVLDRELPGVAEAIRQRGTAKFPLAALSRGVAGLAGRSVVVNLPGSPGGVKDGIAVLEPLLGHLLAQVAGGGAHEGGQGAPRAERGNESAHA</sequence>
<evidence type="ECO:0000313" key="10">
    <source>
        <dbReference type="Proteomes" id="UP000570678"/>
    </source>
</evidence>
<comment type="function">
    <text evidence="6">Catalyzes the conversion of (8S)-3',8-cyclo-7,8-dihydroguanosine 5'-triphosphate to cyclic pyranopterin monophosphate (cPMP).</text>
</comment>
<feature type="compositionally biased region" description="Basic and acidic residues" evidence="7">
    <location>
        <begin position="207"/>
        <end position="221"/>
    </location>
</feature>
<comment type="subunit">
    <text evidence="6">Homohexamer; trimer of dimers.</text>
</comment>
<feature type="region of interest" description="Disordered" evidence="7">
    <location>
        <begin position="479"/>
        <end position="501"/>
    </location>
</feature>
<dbReference type="EMBL" id="JAAXOT010000009">
    <property type="protein sequence ID" value="NKY58095.1"/>
    <property type="molecule type" value="Genomic_DNA"/>
</dbReference>
<feature type="binding site" evidence="6">
    <location>
        <begin position="111"/>
        <end position="112"/>
    </location>
    <ligand>
        <name>substrate</name>
    </ligand>
</feature>
<keyword evidence="10" id="KW-1185">Reference proteome</keyword>
<comment type="similarity">
    <text evidence="6">Belongs to the MoaC family.</text>
</comment>
<comment type="caution">
    <text evidence="9">The sequence shown here is derived from an EMBL/GenBank/DDBJ whole genome shotgun (WGS) entry which is preliminary data.</text>
</comment>
<dbReference type="InterPro" id="IPR001453">
    <property type="entry name" value="MoaB/Mog_dom"/>
</dbReference>
<dbReference type="NCBIfam" id="NF006870">
    <property type="entry name" value="PRK09364.1"/>
    <property type="match status" value="1"/>
</dbReference>
<dbReference type="NCBIfam" id="TIGR00581">
    <property type="entry name" value="moaC"/>
    <property type="match status" value="1"/>
</dbReference>
<keyword evidence="5 6" id="KW-0456">Lyase</keyword>
<dbReference type="EC" id="4.6.1.17" evidence="3 6"/>
<feature type="compositionally biased region" description="Low complexity" evidence="7">
    <location>
        <begin position="308"/>
        <end position="326"/>
    </location>
</feature>
<proteinExistence type="inferred from homology"/>
<dbReference type="InterPro" id="IPR051920">
    <property type="entry name" value="MPT_Adenylyltrnsfr/MoaC-Rel"/>
</dbReference>
<feature type="compositionally biased region" description="Polar residues" evidence="7">
    <location>
        <begin position="222"/>
        <end position="236"/>
    </location>
</feature>
<evidence type="ECO:0000256" key="2">
    <source>
        <dbReference type="ARBA" id="ARBA00005046"/>
    </source>
</evidence>
<evidence type="ECO:0000256" key="4">
    <source>
        <dbReference type="ARBA" id="ARBA00023150"/>
    </source>
</evidence>
<evidence type="ECO:0000256" key="5">
    <source>
        <dbReference type="ARBA" id="ARBA00023239"/>
    </source>
</evidence>
<dbReference type="InterPro" id="IPR036522">
    <property type="entry name" value="MoaC_sf"/>
</dbReference>
<feature type="compositionally biased region" description="Basic and acidic residues" evidence="7">
    <location>
        <begin position="491"/>
        <end position="501"/>
    </location>
</feature>
<protein>
    <recommendedName>
        <fullName evidence="3 6">Cyclic pyranopterin monophosphate synthase</fullName>
        <ecNumber evidence="3 6">4.6.1.17</ecNumber>
    </recommendedName>
    <alternativeName>
        <fullName evidence="6">Molybdenum cofactor biosynthesis protein C</fullName>
    </alternativeName>
</protein>
<dbReference type="Pfam" id="PF00994">
    <property type="entry name" value="MoCF_biosynth"/>
    <property type="match status" value="1"/>
</dbReference>
<dbReference type="InterPro" id="IPR023045">
    <property type="entry name" value="MoaC"/>
</dbReference>
<comment type="catalytic activity">
    <reaction evidence="1 6">
        <text>(8S)-3',8-cyclo-7,8-dihydroguanosine 5'-triphosphate = cyclic pyranopterin phosphate + diphosphate</text>
        <dbReference type="Rhea" id="RHEA:49580"/>
        <dbReference type="ChEBI" id="CHEBI:33019"/>
        <dbReference type="ChEBI" id="CHEBI:59648"/>
        <dbReference type="ChEBI" id="CHEBI:131766"/>
        <dbReference type="EC" id="4.6.1.17"/>
    </reaction>
</comment>
<dbReference type="InterPro" id="IPR047594">
    <property type="entry name" value="MoaC_bact/euk"/>
</dbReference>
<feature type="domain" description="MoaB/Mog" evidence="8">
    <location>
        <begin position="331"/>
        <end position="473"/>
    </location>
</feature>
<feature type="compositionally biased region" description="Gly residues" evidence="7">
    <location>
        <begin position="479"/>
        <end position="488"/>
    </location>
</feature>
<comment type="pathway">
    <text evidence="2 6">Cofactor biosynthesis; molybdopterin biosynthesis.</text>
</comment>
<evidence type="ECO:0000256" key="7">
    <source>
        <dbReference type="SAM" id="MobiDB-lite"/>
    </source>
</evidence>
<dbReference type="SMART" id="SM00852">
    <property type="entry name" value="MoCF_biosynth"/>
    <property type="match status" value="1"/>
</dbReference>
<dbReference type="CDD" id="cd00886">
    <property type="entry name" value="MogA_MoaB"/>
    <property type="match status" value="1"/>
</dbReference>
<feature type="binding site" evidence="6">
    <location>
        <begin position="75"/>
        <end position="77"/>
    </location>
    <ligand>
        <name>substrate</name>
    </ligand>
</feature>
<feature type="compositionally biased region" description="Basic and acidic residues" evidence="7">
    <location>
        <begin position="240"/>
        <end position="251"/>
    </location>
</feature>
<dbReference type="AlphaFoldDB" id="A0A846YH24"/>
<dbReference type="InterPro" id="IPR002820">
    <property type="entry name" value="Mopterin_CF_biosynth-C_dom"/>
</dbReference>
<evidence type="ECO:0000313" key="9">
    <source>
        <dbReference type="EMBL" id="NKY58095.1"/>
    </source>
</evidence>
<dbReference type="PANTHER" id="PTHR43764">
    <property type="entry name" value="MOLYBDENUM COFACTOR BIOSYNTHESIS"/>
    <property type="match status" value="1"/>
</dbReference>
<dbReference type="InterPro" id="IPR036425">
    <property type="entry name" value="MoaB/Mog-like_dom_sf"/>
</dbReference>
<dbReference type="GO" id="GO:0061799">
    <property type="term" value="F:cyclic pyranopterin monophosphate synthase activity"/>
    <property type="evidence" value="ECO:0007669"/>
    <property type="project" value="UniProtKB-UniRule"/>
</dbReference>
<feature type="region of interest" description="Disordered" evidence="7">
    <location>
        <begin position="147"/>
        <end position="326"/>
    </location>
</feature>
<dbReference type="Pfam" id="PF01967">
    <property type="entry name" value="MoaC"/>
    <property type="match status" value="1"/>
</dbReference>
<dbReference type="GO" id="GO:0006777">
    <property type="term" value="P:Mo-molybdopterin cofactor biosynthetic process"/>
    <property type="evidence" value="ECO:0007669"/>
    <property type="project" value="UniProtKB-UniRule"/>
</dbReference>
<organism evidence="9 10">
    <name type="scientific">Nocardia flavorosea</name>
    <dbReference type="NCBI Taxonomy" id="53429"/>
    <lineage>
        <taxon>Bacteria</taxon>
        <taxon>Bacillati</taxon>
        <taxon>Actinomycetota</taxon>
        <taxon>Actinomycetes</taxon>
        <taxon>Mycobacteriales</taxon>
        <taxon>Nocardiaceae</taxon>
        <taxon>Nocardia</taxon>
    </lineage>
</organism>
<dbReference type="UniPathway" id="UPA00344"/>
<dbReference type="PROSITE" id="PS01078">
    <property type="entry name" value="MOCF_BIOSYNTHESIS_1"/>
    <property type="match status" value="1"/>
</dbReference>
<dbReference type="Proteomes" id="UP000570678">
    <property type="component" value="Unassembled WGS sequence"/>
</dbReference>
<evidence type="ECO:0000259" key="8">
    <source>
        <dbReference type="SMART" id="SM00852"/>
    </source>
</evidence>
<feature type="active site" evidence="6">
    <location>
        <position position="126"/>
    </location>
</feature>
<evidence type="ECO:0000256" key="1">
    <source>
        <dbReference type="ARBA" id="ARBA00001637"/>
    </source>
</evidence>
<evidence type="ECO:0000256" key="6">
    <source>
        <dbReference type="HAMAP-Rule" id="MF_01224"/>
    </source>
</evidence>